<gene>
    <name evidence="1" type="ORF">CPAG_06780</name>
</gene>
<accession>A0A0J6FJH9</accession>
<evidence type="ECO:0000313" key="1">
    <source>
        <dbReference type="EMBL" id="KMM70468.1"/>
    </source>
</evidence>
<protein>
    <submittedName>
        <fullName evidence="1">Uncharacterized protein</fullName>
    </submittedName>
</protein>
<dbReference type="EMBL" id="DS268112">
    <property type="protein sequence ID" value="KMM70468.1"/>
    <property type="molecule type" value="Genomic_DNA"/>
</dbReference>
<evidence type="ECO:0000313" key="2">
    <source>
        <dbReference type="Proteomes" id="UP000054567"/>
    </source>
</evidence>
<dbReference type="VEuPathDB" id="FungiDB:CPAG_06780"/>
<organism evidence="1 2">
    <name type="scientific">Coccidioides posadasii RMSCC 3488</name>
    <dbReference type="NCBI Taxonomy" id="454284"/>
    <lineage>
        <taxon>Eukaryota</taxon>
        <taxon>Fungi</taxon>
        <taxon>Dikarya</taxon>
        <taxon>Ascomycota</taxon>
        <taxon>Pezizomycotina</taxon>
        <taxon>Eurotiomycetes</taxon>
        <taxon>Eurotiomycetidae</taxon>
        <taxon>Onygenales</taxon>
        <taxon>Onygenaceae</taxon>
        <taxon>Coccidioides</taxon>
    </lineage>
</organism>
<reference evidence="1 2" key="1">
    <citation type="submission" date="2007-06" db="EMBL/GenBank/DDBJ databases">
        <title>The Genome Sequence of Coccidioides posadasii RMSCC_3488.</title>
        <authorList>
            <consortium name="Coccidioides Genome Resources Consortium"/>
            <consortium name="The Broad Institute Genome Sequencing Platform"/>
            <person name="Henn M.R."/>
            <person name="Sykes S."/>
            <person name="Young S."/>
            <person name="Jaffe D."/>
            <person name="Berlin A."/>
            <person name="Alvarez P."/>
            <person name="Butler J."/>
            <person name="Gnerre S."/>
            <person name="Grabherr M."/>
            <person name="Mauceli E."/>
            <person name="Brockman W."/>
            <person name="Kodira C."/>
            <person name="Alvarado L."/>
            <person name="Zeng Q."/>
            <person name="Crawford M."/>
            <person name="Antoine C."/>
            <person name="Devon K."/>
            <person name="Galgiani J."/>
            <person name="Orsborn K."/>
            <person name="Lewis M.L."/>
            <person name="Nusbaum C."/>
            <person name="Galagan J."/>
            <person name="Birren B."/>
        </authorList>
    </citation>
    <scope>NUCLEOTIDE SEQUENCE [LARGE SCALE GENOMIC DNA]</scope>
    <source>
        <strain evidence="1 2">RMSCC 3488</strain>
    </source>
</reference>
<dbReference type="Proteomes" id="UP000054567">
    <property type="component" value="Unassembled WGS sequence"/>
</dbReference>
<reference evidence="2" key="3">
    <citation type="journal article" date="2010" name="Genome Res.">
        <title>Population genomic sequencing of Coccidioides fungi reveals recent hybridization and transposon control.</title>
        <authorList>
            <person name="Neafsey D.E."/>
            <person name="Barker B.M."/>
            <person name="Sharpton T.J."/>
            <person name="Stajich J.E."/>
            <person name="Park D.J."/>
            <person name="Whiston E."/>
            <person name="Hung C.-Y."/>
            <person name="McMahan C."/>
            <person name="White J."/>
            <person name="Sykes S."/>
            <person name="Heiman D."/>
            <person name="Young S."/>
            <person name="Zeng Q."/>
            <person name="Abouelleil A."/>
            <person name="Aftuck L."/>
            <person name="Bessette D."/>
            <person name="Brown A."/>
            <person name="FitzGerald M."/>
            <person name="Lui A."/>
            <person name="Macdonald J.P."/>
            <person name="Priest M."/>
            <person name="Orbach M.J."/>
            <person name="Galgiani J.N."/>
            <person name="Kirkland T.N."/>
            <person name="Cole G.T."/>
            <person name="Birren B.W."/>
            <person name="Henn M.R."/>
            <person name="Taylor J.W."/>
            <person name="Rounsley S.D."/>
        </authorList>
    </citation>
    <scope>NUCLEOTIDE SEQUENCE [LARGE SCALE GENOMIC DNA]</scope>
    <source>
        <strain evidence="2">RMSCC 3488</strain>
    </source>
</reference>
<sequence length="148" mass="16446">MPTVRETLPQALEEIIPIGDDAPGTTSLKADAAGYEPIIRYNFVPEAALESPALLGLEKQDDHLRLAQNYGESPTDVRHIYKCPQTFCFDSVNLLIVRFRASNANAIQDENCVIDCCVVNVSDGHPMYWLYRLLAEGVNRIQGQNAQP</sequence>
<name>A0A0J6FJH9_COCPO</name>
<reference evidence="2" key="2">
    <citation type="journal article" date="2009" name="Genome Res.">
        <title>Comparative genomic analyses of the human fungal pathogens Coccidioides and their relatives.</title>
        <authorList>
            <person name="Sharpton T.J."/>
            <person name="Stajich J.E."/>
            <person name="Rounsley S.D."/>
            <person name="Gardner M.J."/>
            <person name="Wortman J.R."/>
            <person name="Jordar V.S."/>
            <person name="Maiti R."/>
            <person name="Kodira C.D."/>
            <person name="Neafsey D.E."/>
            <person name="Zeng Q."/>
            <person name="Hung C.-Y."/>
            <person name="McMahan C."/>
            <person name="Muszewska A."/>
            <person name="Grynberg M."/>
            <person name="Mandel M.A."/>
            <person name="Kellner E.M."/>
            <person name="Barker B.M."/>
            <person name="Galgiani J.N."/>
            <person name="Orbach M.J."/>
            <person name="Kirkland T.N."/>
            <person name="Cole G.T."/>
            <person name="Henn M.R."/>
            <person name="Birren B.W."/>
            <person name="Taylor J.W."/>
        </authorList>
    </citation>
    <scope>NUCLEOTIDE SEQUENCE [LARGE SCALE GENOMIC DNA]</scope>
    <source>
        <strain evidence="2">RMSCC 3488</strain>
    </source>
</reference>
<dbReference type="AlphaFoldDB" id="A0A0J6FJH9"/>
<proteinExistence type="predicted"/>